<dbReference type="AlphaFoldDB" id="N1S5R2"/>
<name>N1S5R2_FUSC4</name>
<evidence type="ECO:0008006" key="3">
    <source>
        <dbReference type="Google" id="ProtNLM"/>
    </source>
</evidence>
<feature type="non-terminal residue" evidence="1">
    <location>
        <position position="1"/>
    </location>
</feature>
<dbReference type="OrthoDB" id="5077812at2759"/>
<dbReference type="HOGENOM" id="CLU_2764719_0_0_1"/>
<organism evidence="1 2">
    <name type="scientific">Fusarium oxysporum f. sp. cubense (strain race 4)</name>
    <name type="common">Panama disease fungus</name>
    <dbReference type="NCBI Taxonomy" id="2502994"/>
    <lineage>
        <taxon>Eukaryota</taxon>
        <taxon>Fungi</taxon>
        <taxon>Dikarya</taxon>
        <taxon>Ascomycota</taxon>
        <taxon>Pezizomycotina</taxon>
        <taxon>Sordariomycetes</taxon>
        <taxon>Hypocreomycetidae</taxon>
        <taxon>Hypocreales</taxon>
        <taxon>Nectriaceae</taxon>
        <taxon>Fusarium</taxon>
        <taxon>Fusarium oxysporum species complex</taxon>
    </lineage>
</organism>
<accession>N1S5R2</accession>
<keyword evidence="2" id="KW-1185">Reference proteome</keyword>
<dbReference type="STRING" id="1229665.N1S5R2"/>
<protein>
    <recommendedName>
        <fullName evidence="3">RNase H type-1 domain-containing protein</fullName>
    </recommendedName>
</protein>
<dbReference type="EMBL" id="KB726233">
    <property type="protein sequence ID" value="EMT73449.1"/>
    <property type="molecule type" value="Genomic_DNA"/>
</dbReference>
<evidence type="ECO:0000313" key="2">
    <source>
        <dbReference type="Proteomes" id="UP000016929"/>
    </source>
</evidence>
<gene>
    <name evidence="1" type="ORF">FOC4_g10000184</name>
</gene>
<dbReference type="Proteomes" id="UP000016929">
    <property type="component" value="Unassembled WGS sequence"/>
</dbReference>
<proteinExistence type="predicted"/>
<reference evidence="2" key="2">
    <citation type="journal article" date="2014" name="PLoS ONE">
        <title>Genome and Transcriptome Analysis of the Fungal Pathogen Fusarium oxysporum f. sp. cubense Causing Banana Vascular Wilt Disease.</title>
        <authorList>
            <person name="Guo L."/>
            <person name="Han L."/>
            <person name="Yang L."/>
            <person name="Zeng H."/>
            <person name="Fan D."/>
            <person name="Zhu Y."/>
            <person name="Feng Y."/>
            <person name="Wang G."/>
            <person name="Peng C."/>
            <person name="Jiang X."/>
            <person name="Zhou D."/>
            <person name="Ni P."/>
            <person name="Liang C."/>
            <person name="Liu L."/>
            <person name="Wang J."/>
            <person name="Mao C."/>
            <person name="Fang X."/>
            <person name="Peng M."/>
            <person name="Huang J."/>
        </authorList>
    </citation>
    <scope>NUCLEOTIDE SEQUENCE [LARGE SCALE GENOMIC DNA]</scope>
    <source>
        <strain evidence="2">race 4</strain>
    </source>
</reference>
<reference evidence="2" key="1">
    <citation type="submission" date="2012-09" db="EMBL/GenBank/DDBJ databases">
        <title>Genome sequencing and comparative transcriptomics of race 1 and race 4 of banana pathogen: Fusarium oxysporum f. sp. cubense.</title>
        <authorList>
            <person name="Fang X."/>
            <person name="Huang J."/>
        </authorList>
    </citation>
    <scope>NUCLEOTIDE SEQUENCE [LARGE SCALE GENOMIC DNA]</scope>
    <source>
        <strain evidence="2">race 4</strain>
    </source>
</reference>
<sequence>QSAEAFLQWVEKVDPTTWIVYSDGSLSSEGVASCGFAIHQKDLSICEGSGREQALVLVQDHIFSAARPTS</sequence>
<evidence type="ECO:0000313" key="1">
    <source>
        <dbReference type="EMBL" id="EMT73449.1"/>
    </source>
</evidence>